<sequence>MRCDECQEKLGLYWDLPEQDDERTAIDRHLLDCPACAEQLRLWEESDLIIRSLSEDFEQELDDDSYRMNRSVMDRIYADMEHLRPVHERSYRFTASFRFRSTALIACCLAIFVSGLLFAIFGDWGSSAQNMEPMTGLLETASAGDDGSVLGGEFYAQVPVASISDPFVLKVVPTVPQYWIVFSLFGVIATLLLSNWFARTRK</sequence>
<feature type="domain" description="Putative zinc-finger" evidence="2">
    <location>
        <begin position="3"/>
        <end position="37"/>
    </location>
</feature>
<reference evidence="3 4" key="1">
    <citation type="submission" date="2018-05" db="EMBL/GenBank/DDBJ databases">
        <title>Genomic Encyclopedia of Type Strains, Phase III (KMG-III): the genomes of soil and plant-associated and newly described type strains.</title>
        <authorList>
            <person name="Whitman W."/>
        </authorList>
    </citation>
    <scope>NUCLEOTIDE SEQUENCE [LARGE SCALE GENOMIC DNA]</scope>
    <source>
        <strain evidence="3 4">CECT 5696</strain>
    </source>
</reference>
<feature type="transmembrane region" description="Helical" evidence="1">
    <location>
        <begin position="178"/>
        <end position="198"/>
    </location>
</feature>
<comment type="caution">
    <text evidence="3">The sequence shown here is derived from an EMBL/GenBank/DDBJ whole genome shotgun (WGS) entry which is preliminary data.</text>
</comment>
<dbReference type="OrthoDB" id="2679416at2"/>
<keyword evidence="1" id="KW-0472">Membrane</keyword>
<dbReference type="EMBL" id="QGTQ01000004">
    <property type="protein sequence ID" value="PWW05534.1"/>
    <property type="molecule type" value="Genomic_DNA"/>
</dbReference>
<keyword evidence="1" id="KW-1133">Transmembrane helix</keyword>
<protein>
    <recommendedName>
        <fullName evidence="2">Putative zinc-finger domain-containing protein</fullName>
    </recommendedName>
</protein>
<keyword evidence="4" id="KW-1185">Reference proteome</keyword>
<organism evidence="3 4">
    <name type="scientific">Paenibacillus cellulosilyticus</name>
    <dbReference type="NCBI Taxonomy" id="375489"/>
    <lineage>
        <taxon>Bacteria</taxon>
        <taxon>Bacillati</taxon>
        <taxon>Bacillota</taxon>
        <taxon>Bacilli</taxon>
        <taxon>Bacillales</taxon>
        <taxon>Paenibacillaceae</taxon>
        <taxon>Paenibacillus</taxon>
    </lineage>
</organism>
<evidence type="ECO:0000259" key="2">
    <source>
        <dbReference type="Pfam" id="PF13490"/>
    </source>
</evidence>
<name>A0A2V2YYM2_9BACL</name>
<accession>A0A2V2YYM2</accession>
<dbReference type="InterPro" id="IPR027383">
    <property type="entry name" value="Znf_put"/>
</dbReference>
<feature type="transmembrane region" description="Helical" evidence="1">
    <location>
        <begin position="102"/>
        <end position="121"/>
    </location>
</feature>
<evidence type="ECO:0000313" key="3">
    <source>
        <dbReference type="EMBL" id="PWW05534.1"/>
    </source>
</evidence>
<gene>
    <name evidence="3" type="ORF">DFQ01_10494</name>
</gene>
<keyword evidence="1" id="KW-0812">Transmembrane</keyword>
<evidence type="ECO:0000256" key="1">
    <source>
        <dbReference type="SAM" id="Phobius"/>
    </source>
</evidence>
<dbReference type="AlphaFoldDB" id="A0A2V2YYM2"/>
<dbReference type="Proteomes" id="UP000246635">
    <property type="component" value="Unassembled WGS sequence"/>
</dbReference>
<dbReference type="Pfam" id="PF13490">
    <property type="entry name" value="zf-HC2"/>
    <property type="match status" value="1"/>
</dbReference>
<evidence type="ECO:0000313" key="4">
    <source>
        <dbReference type="Proteomes" id="UP000246635"/>
    </source>
</evidence>
<dbReference type="RefSeq" id="WP_110043374.1">
    <property type="nucleotide sequence ID" value="NZ_CP054612.1"/>
</dbReference>
<proteinExistence type="predicted"/>